<proteinExistence type="predicted"/>
<accession>A0A182LYZ2</accession>
<sequence>MSLDEKAIAEASRQLTALEGGVREVLLEATSGTMCAEMITVKESILASLWQDETAIASAKRIAGKTEQEATVVEDALIVSIALDKLDDETSERITRRLDPQGIPTWKELRDELDRRANQMYYAPKKKKL</sequence>
<name>A0A182LYZ2_9DIPT</name>
<dbReference type="STRING" id="139723.A0A182LYZ2"/>
<reference evidence="1" key="2">
    <citation type="submission" date="2020-05" db="UniProtKB">
        <authorList>
            <consortium name="EnsemblMetazoa"/>
        </authorList>
    </citation>
    <scope>IDENTIFICATION</scope>
    <source>
        <strain evidence="1">A-37</strain>
    </source>
</reference>
<reference evidence="2" key="1">
    <citation type="submission" date="2013-09" db="EMBL/GenBank/DDBJ databases">
        <title>The Genome Sequence of Anopheles culicifacies species A.</title>
        <authorList>
            <consortium name="The Broad Institute Genomics Platform"/>
            <person name="Neafsey D.E."/>
            <person name="Besansky N."/>
            <person name="Howell P."/>
            <person name="Walton C."/>
            <person name="Young S.K."/>
            <person name="Zeng Q."/>
            <person name="Gargeya S."/>
            <person name="Fitzgerald M."/>
            <person name="Haas B."/>
            <person name="Abouelleil A."/>
            <person name="Allen A.W."/>
            <person name="Alvarado L."/>
            <person name="Arachchi H.M."/>
            <person name="Berlin A.M."/>
            <person name="Chapman S.B."/>
            <person name="Gainer-Dewar J."/>
            <person name="Goldberg J."/>
            <person name="Griggs A."/>
            <person name="Gujja S."/>
            <person name="Hansen M."/>
            <person name="Howarth C."/>
            <person name="Imamovic A."/>
            <person name="Ireland A."/>
            <person name="Larimer J."/>
            <person name="McCowan C."/>
            <person name="Murphy C."/>
            <person name="Pearson M."/>
            <person name="Poon T.W."/>
            <person name="Priest M."/>
            <person name="Roberts A."/>
            <person name="Saif S."/>
            <person name="Shea T."/>
            <person name="Sisk P."/>
            <person name="Sykes S."/>
            <person name="Wortman J."/>
            <person name="Nusbaum C."/>
            <person name="Birren B."/>
        </authorList>
    </citation>
    <scope>NUCLEOTIDE SEQUENCE [LARGE SCALE GENOMIC DNA]</scope>
    <source>
        <strain evidence="2">A-37</strain>
    </source>
</reference>
<dbReference type="VEuPathDB" id="VectorBase:ACUA005352"/>
<keyword evidence="2" id="KW-1185">Reference proteome</keyword>
<dbReference type="AlphaFoldDB" id="A0A182LYZ2"/>
<dbReference type="EnsemblMetazoa" id="ACUA005352-RA">
    <property type="protein sequence ID" value="ACUA005352-PA"/>
    <property type="gene ID" value="ACUA005352"/>
</dbReference>
<evidence type="ECO:0000313" key="2">
    <source>
        <dbReference type="Proteomes" id="UP000075883"/>
    </source>
</evidence>
<evidence type="ECO:0000313" key="1">
    <source>
        <dbReference type="EnsemblMetazoa" id="ACUA005352-PA"/>
    </source>
</evidence>
<dbReference type="Proteomes" id="UP000075883">
    <property type="component" value="Unassembled WGS sequence"/>
</dbReference>
<dbReference type="EMBL" id="AXCM01022477">
    <property type="status" value="NOT_ANNOTATED_CDS"/>
    <property type="molecule type" value="Genomic_DNA"/>
</dbReference>
<protein>
    <submittedName>
        <fullName evidence="1">Uncharacterized protein</fullName>
    </submittedName>
</protein>
<organism evidence="1 2">
    <name type="scientific">Anopheles culicifacies</name>
    <dbReference type="NCBI Taxonomy" id="139723"/>
    <lineage>
        <taxon>Eukaryota</taxon>
        <taxon>Metazoa</taxon>
        <taxon>Ecdysozoa</taxon>
        <taxon>Arthropoda</taxon>
        <taxon>Hexapoda</taxon>
        <taxon>Insecta</taxon>
        <taxon>Pterygota</taxon>
        <taxon>Neoptera</taxon>
        <taxon>Endopterygota</taxon>
        <taxon>Diptera</taxon>
        <taxon>Nematocera</taxon>
        <taxon>Culicoidea</taxon>
        <taxon>Culicidae</taxon>
        <taxon>Anophelinae</taxon>
        <taxon>Anopheles</taxon>
        <taxon>culicifacies species complex</taxon>
    </lineage>
</organism>